<reference evidence="1" key="1">
    <citation type="submission" date="2018-06" db="EMBL/GenBank/DDBJ databases">
        <authorList>
            <person name="Zhirakovskaya E."/>
        </authorList>
    </citation>
    <scope>NUCLEOTIDE SEQUENCE</scope>
</reference>
<organism evidence="1">
    <name type="scientific">hydrothermal vent metagenome</name>
    <dbReference type="NCBI Taxonomy" id="652676"/>
    <lineage>
        <taxon>unclassified sequences</taxon>
        <taxon>metagenomes</taxon>
        <taxon>ecological metagenomes</taxon>
    </lineage>
</organism>
<dbReference type="AlphaFoldDB" id="A0A3B0UMG9"/>
<name>A0A3B0UMG9_9ZZZZ</name>
<gene>
    <name evidence="1" type="ORF">MNBD_BACTEROID01-1138</name>
</gene>
<protein>
    <submittedName>
        <fullName evidence="1">Uncharacterized protein</fullName>
    </submittedName>
</protein>
<evidence type="ECO:0000313" key="1">
    <source>
        <dbReference type="EMBL" id="VAW20786.1"/>
    </source>
</evidence>
<dbReference type="EMBL" id="UOEP01000128">
    <property type="protein sequence ID" value="VAW20786.1"/>
    <property type="molecule type" value="Genomic_DNA"/>
</dbReference>
<accession>A0A3B0UMG9</accession>
<sequence>MKKIINLIEATLLIFILSTISTYAQEIEKVVGTVGGERLGNDGIVICVLGTQACMPVRIDKNMTVQYNGKETKLTDLPFALYLEADIEVGKNIIKTISVDEKKTVICFADHKKGDDEKLSRLLKKIDGVENFKLYPESNQVLIDYNPKKIAYRVLERKIKNEGFILE</sequence>
<proteinExistence type="predicted"/>